<dbReference type="EMBL" id="AP027731">
    <property type="protein sequence ID" value="BDZ44891.1"/>
    <property type="molecule type" value="Genomic_DNA"/>
</dbReference>
<protein>
    <submittedName>
        <fullName evidence="1">Uncharacterized protein</fullName>
    </submittedName>
</protein>
<sequence length="99" mass="11163">MFECVGTNKRYGSDLSRAAINEAAVRPKPISLTQQEAGDEVRAAREPVEVTAWVRFPESPIEVEARAIAWTERAVLVEFRMHSGATHQAWVWASAVRRR</sequence>
<proteinExistence type="predicted"/>
<evidence type="ECO:0000313" key="2">
    <source>
        <dbReference type="Proteomes" id="UP001321498"/>
    </source>
</evidence>
<reference evidence="2" key="1">
    <citation type="journal article" date="2019" name="Int. J. Syst. Evol. Microbiol.">
        <title>The Global Catalogue of Microorganisms (GCM) 10K type strain sequencing project: providing services to taxonomists for standard genome sequencing and annotation.</title>
        <authorList>
            <consortium name="The Broad Institute Genomics Platform"/>
            <consortium name="The Broad Institute Genome Sequencing Center for Infectious Disease"/>
            <person name="Wu L."/>
            <person name="Ma J."/>
        </authorList>
    </citation>
    <scope>NUCLEOTIDE SEQUENCE [LARGE SCALE GENOMIC DNA]</scope>
    <source>
        <strain evidence="2">NBRC 108725</strain>
    </source>
</reference>
<dbReference type="Proteomes" id="UP001321498">
    <property type="component" value="Chromosome"/>
</dbReference>
<name>A0ABM8G9L7_9MICO</name>
<keyword evidence="2" id="KW-1185">Reference proteome</keyword>
<evidence type="ECO:0000313" key="1">
    <source>
        <dbReference type="EMBL" id="BDZ44891.1"/>
    </source>
</evidence>
<gene>
    <name evidence="1" type="ORF">GCM10025866_08000</name>
</gene>
<accession>A0ABM8G9L7</accession>
<organism evidence="1 2">
    <name type="scientific">Naasia aerilata</name>
    <dbReference type="NCBI Taxonomy" id="1162966"/>
    <lineage>
        <taxon>Bacteria</taxon>
        <taxon>Bacillati</taxon>
        <taxon>Actinomycetota</taxon>
        <taxon>Actinomycetes</taxon>
        <taxon>Micrococcales</taxon>
        <taxon>Microbacteriaceae</taxon>
        <taxon>Naasia</taxon>
    </lineage>
</organism>